<dbReference type="Proteomes" id="UP000244755">
    <property type="component" value="Chromosome 1"/>
</dbReference>
<evidence type="ECO:0000256" key="1">
    <source>
        <dbReference type="SAM" id="MobiDB-lite"/>
    </source>
</evidence>
<accession>A0A2R4WLH6</accession>
<dbReference type="KEGG" id="mee:DA075_16880"/>
<evidence type="ECO:0000313" key="2">
    <source>
        <dbReference type="EMBL" id="AWB22389.1"/>
    </source>
</evidence>
<dbReference type="Pfam" id="PF11199">
    <property type="entry name" value="DUF2891"/>
    <property type="match status" value="1"/>
</dbReference>
<name>A0A2R4WLH6_9HYPH</name>
<sequence>MPVNGVGERRDPTERSPLPHTLTPKTAARFAALTLGHVTREYPNKPDHTLAGPEDARTPAALHPVFYGSFDWHSCVHGYWLLARVLRRFPEGPQAPAIAALFDRQLTVEKVAGECAYLDAPTARGFKRPYGWAWALKLADELRQLPEPRWSRALAPMAEIFAQRFREFLPLSPYPVRVGTHFNTAFGLRMAADYAQGAGDAALTDLLRATAARWYGADADCPAWGEPSGDDFLSSALIEAECLRRLMPADAFSPWFDRFLPRLAERHPATLFRPATVTDRSDGKIAHLDGLNLSRAWCLRALAGALPAGDTRVPVLREAAEAHLDAALPHLADDYMGEHWLASFALLALEA</sequence>
<feature type="region of interest" description="Disordered" evidence="1">
    <location>
        <begin position="1"/>
        <end position="23"/>
    </location>
</feature>
<keyword evidence="3" id="KW-1185">Reference proteome</keyword>
<gene>
    <name evidence="2" type="ORF">DA075_16880</name>
</gene>
<protein>
    <submittedName>
        <fullName evidence="2">DUF2891 domain-containing protein</fullName>
    </submittedName>
</protein>
<evidence type="ECO:0000313" key="3">
    <source>
        <dbReference type="Proteomes" id="UP000244755"/>
    </source>
</evidence>
<proteinExistence type="predicted"/>
<reference evidence="2 3" key="1">
    <citation type="submission" date="2018-04" db="EMBL/GenBank/DDBJ databases">
        <title>Methylobacterium sp. PR1016A genome.</title>
        <authorList>
            <person name="Park W."/>
        </authorList>
    </citation>
    <scope>NUCLEOTIDE SEQUENCE [LARGE SCALE GENOMIC DNA]</scope>
    <source>
        <strain evidence="2 3">PR1016A</strain>
    </source>
</reference>
<dbReference type="AlphaFoldDB" id="A0A2R4WLH6"/>
<dbReference type="EMBL" id="CP028843">
    <property type="protein sequence ID" value="AWB22389.1"/>
    <property type="molecule type" value="Genomic_DNA"/>
</dbReference>
<dbReference type="OrthoDB" id="9779797at2"/>
<dbReference type="InterPro" id="IPR021365">
    <property type="entry name" value="DUF2891"/>
</dbReference>
<organism evidence="2 3">
    <name type="scientific">Methylobacterium currus</name>
    <dbReference type="NCBI Taxonomy" id="2051553"/>
    <lineage>
        <taxon>Bacteria</taxon>
        <taxon>Pseudomonadati</taxon>
        <taxon>Pseudomonadota</taxon>
        <taxon>Alphaproteobacteria</taxon>
        <taxon>Hyphomicrobiales</taxon>
        <taxon>Methylobacteriaceae</taxon>
        <taxon>Methylobacterium</taxon>
    </lineage>
</organism>